<reference evidence="1" key="1">
    <citation type="submission" date="2021-06" db="EMBL/GenBank/DDBJ databases">
        <authorList>
            <person name="Kallberg Y."/>
            <person name="Tangrot J."/>
            <person name="Rosling A."/>
        </authorList>
    </citation>
    <scope>NUCLEOTIDE SEQUENCE</scope>
    <source>
        <strain evidence="1">IN212</strain>
    </source>
</reference>
<dbReference type="Proteomes" id="UP000789396">
    <property type="component" value="Unassembled WGS sequence"/>
</dbReference>
<proteinExistence type="predicted"/>
<accession>A0A9N9JSR6</accession>
<evidence type="ECO:0000313" key="2">
    <source>
        <dbReference type="Proteomes" id="UP000789396"/>
    </source>
</evidence>
<feature type="non-terminal residue" evidence="1">
    <location>
        <position position="42"/>
    </location>
</feature>
<keyword evidence="2" id="KW-1185">Reference proteome</keyword>
<sequence>YIAAILGPRFKDLNFEPEKLELIKNELKCRIKETKNIYSTIS</sequence>
<organism evidence="1 2">
    <name type="scientific">Racocetra fulgida</name>
    <dbReference type="NCBI Taxonomy" id="60492"/>
    <lineage>
        <taxon>Eukaryota</taxon>
        <taxon>Fungi</taxon>
        <taxon>Fungi incertae sedis</taxon>
        <taxon>Mucoromycota</taxon>
        <taxon>Glomeromycotina</taxon>
        <taxon>Glomeromycetes</taxon>
        <taxon>Diversisporales</taxon>
        <taxon>Gigasporaceae</taxon>
        <taxon>Racocetra</taxon>
    </lineage>
</organism>
<evidence type="ECO:0000313" key="1">
    <source>
        <dbReference type="EMBL" id="CAG8793830.1"/>
    </source>
</evidence>
<name>A0A9N9JSR6_9GLOM</name>
<dbReference type="EMBL" id="CAJVPZ010063988">
    <property type="protein sequence ID" value="CAG8793830.1"/>
    <property type="molecule type" value="Genomic_DNA"/>
</dbReference>
<protein>
    <submittedName>
        <fullName evidence="1">15547_t:CDS:1</fullName>
    </submittedName>
</protein>
<feature type="non-terminal residue" evidence="1">
    <location>
        <position position="1"/>
    </location>
</feature>
<gene>
    <name evidence="1" type="ORF">RFULGI_LOCUS17013</name>
</gene>
<comment type="caution">
    <text evidence="1">The sequence shown here is derived from an EMBL/GenBank/DDBJ whole genome shotgun (WGS) entry which is preliminary data.</text>
</comment>
<dbReference type="AlphaFoldDB" id="A0A9N9JSR6"/>
<dbReference type="OrthoDB" id="2441133at2759"/>